<feature type="region of interest" description="Disordered" evidence="2">
    <location>
        <begin position="611"/>
        <end position="724"/>
    </location>
</feature>
<dbReference type="Pfam" id="PF07859">
    <property type="entry name" value="Abhydrolase_3"/>
    <property type="match status" value="2"/>
</dbReference>
<feature type="domain" description="Alpha/beta hydrolase fold-3" evidence="3">
    <location>
        <begin position="148"/>
        <end position="261"/>
    </location>
</feature>
<dbReference type="AlphaFoldDB" id="T5AQA5"/>
<dbReference type="OrthoDB" id="2336090at2759"/>
<evidence type="ECO:0000256" key="2">
    <source>
        <dbReference type="SAM" id="MobiDB-lite"/>
    </source>
</evidence>
<dbReference type="PANTHER" id="PTHR48081:SF19">
    <property type="entry name" value="AB HYDROLASE SUPERFAMILY PROTEIN C4A8.06C"/>
    <property type="match status" value="1"/>
</dbReference>
<dbReference type="InterPro" id="IPR013094">
    <property type="entry name" value="AB_hydrolase_3"/>
</dbReference>
<evidence type="ECO:0000259" key="3">
    <source>
        <dbReference type="Pfam" id="PF07859"/>
    </source>
</evidence>
<name>T5AQA5_OPHSC</name>
<dbReference type="EMBL" id="KE652183">
    <property type="protein sequence ID" value="EQL04018.1"/>
    <property type="molecule type" value="Genomic_DNA"/>
</dbReference>
<dbReference type="Proteomes" id="UP000019374">
    <property type="component" value="Unassembled WGS sequence"/>
</dbReference>
<gene>
    <name evidence="4" type="ORF">OCS_00265</name>
</gene>
<dbReference type="Gene3D" id="3.40.50.1820">
    <property type="entry name" value="alpha/beta hydrolase"/>
    <property type="match status" value="1"/>
</dbReference>
<dbReference type="SUPFAM" id="SSF53474">
    <property type="entry name" value="alpha/beta-Hydrolases"/>
    <property type="match status" value="1"/>
</dbReference>
<evidence type="ECO:0000313" key="5">
    <source>
        <dbReference type="Proteomes" id="UP000019374"/>
    </source>
</evidence>
<feature type="compositionally biased region" description="Basic and acidic residues" evidence="2">
    <location>
        <begin position="507"/>
        <end position="516"/>
    </location>
</feature>
<evidence type="ECO:0000313" key="4">
    <source>
        <dbReference type="EMBL" id="EQL04018.1"/>
    </source>
</evidence>
<dbReference type="eggNOG" id="KOG1515">
    <property type="taxonomic scope" value="Eukaryota"/>
</dbReference>
<sequence>MNKLNTTSVSLAVTPTVLSTLFSHFLNRKPLRERPTAHLSYDQGLHLIRSFLDFASHHTIEELQAFTAQWVPRPQWVKVDDVSVPEKLLNRSAELLRDELGPEGIRQVGGQQWWQWRNTKSSLEAEWIEMRTDAHQRKKTGDPGRRVMMYIHGGAYFFGSVDEHRYQMQRHARKLQARVFAPKYRLAPQFPFPCGLQDCLAAYLFLLETQDPSTIVLAGDSAGGGMVMSILCILRNQGIALPAGAILISPWVDLTHSFPSVAGESPFDYIPQAGFHHKPSRAWPPPNADDSQVLRVEAEKEKDRHKKSANASELEAKQQAPVVPKAGASSNEPGGHEATSGGVHTDTERFLTVMIGGELVTVKDQIQMYTTNALLSHPLVSPVMQPTLGGLPPLLIMVGGGEILQDEQIYLAHKCANPEKYAPSPETLTGKGRELLAKHKPTDVHLQVWDDLCHVAPTLSFTRPAKHMYRSVSQFGAWALARAQKRGIDILDDGNISVITSSGSDTEAPKDEKKLEEEEQTTPGQVGKAGDPLPPFKEHMIRQRITRHGATLPLAPESELPGCCIKPNEVGVIKAGPVKKWMARKRQWDARYSAAKAKVHKKIITDIATGFKDFGPGEHPPPSALAGRRVETDQPEKKRTKSIGLALWSSWGSKHDETTVGRQRRAEQGPDMQSGTGADGAGARSSADIEAQQPAPPAADATGRNRSRRRTVIDDNQTGRDQVGEAIPVATLLAMPRAKESSPGLLNPTYVPETGVAGRRPFLGGIAMPFSLGKDAETASMVTLNSSVSPAISPGPVGSRMDLSAKPEPENEARAEQMLAAGAGRPKLASVVGAEGGVPNMEKEKVKGEVASVGV</sequence>
<dbReference type="PANTHER" id="PTHR48081">
    <property type="entry name" value="AB HYDROLASE SUPERFAMILY PROTEIN C4A8.06C"/>
    <property type="match status" value="1"/>
</dbReference>
<proteinExistence type="predicted"/>
<feature type="region of interest" description="Disordered" evidence="2">
    <location>
        <begin position="793"/>
        <end position="814"/>
    </location>
</feature>
<feature type="domain" description="Alpha/beta hydrolase fold-3" evidence="3">
    <location>
        <begin position="364"/>
        <end position="416"/>
    </location>
</feature>
<feature type="region of interest" description="Disordered" evidence="2">
    <location>
        <begin position="297"/>
        <end position="345"/>
    </location>
</feature>
<dbReference type="HOGENOM" id="CLU_004893_0_0_1"/>
<organism evidence="4 5">
    <name type="scientific">Ophiocordyceps sinensis (strain Co18 / CGMCC 3.14243)</name>
    <name type="common">Yarsagumba caterpillar fungus</name>
    <name type="synonym">Hirsutella sinensis</name>
    <dbReference type="NCBI Taxonomy" id="911162"/>
    <lineage>
        <taxon>Eukaryota</taxon>
        <taxon>Fungi</taxon>
        <taxon>Dikarya</taxon>
        <taxon>Ascomycota</taxon>
        <taxon>Pezizomycotina</taxon>
        <taxon>Sordariomycetes</taxon>
        <taxon>Hypocreomycetidae</taxon>
        <taxon>Hypocreales</taxon>
        <taxon>Ophiocordycipitaceae</taxon>
        <taxon>Ophiocordyceps</taxon>
    </lineage>
</organism>
<dbReference type="InterPro" id="IPR029058">
    <property type="entry name" value="AB_hydrolase_fold"/>
</dbReference>
<keyword evidence="1 4" id="KW-0378">Hydrolase</keyword>
<accession>T5AQA5</accession>
<dbReference type="GO" id="GO:0016787">
    <property type="term" value="F:hydrolase activity"/>
    <property type="evidence" value="ECO:0007669"/>
    <property type="project" value="UniProtKB-KW"/>
</dbReference>
<feature type="region of interest" description="Disordered" evidence="2">
    <location>
        <begin position="499"/>
        <end position="536"/>
    </location>
</feature>
<reference evidence="4 5" key="1">
    <citation type="journal article" date="2013" name="Chin. Sci. Bull.">
        <title>Genome survey uncovers the secrets of sex and lifestyle in caterpillar fungus.</title>
        <authorList>
            <person name="Hu X."/>
            <person name="Zhang Y."/>
            <person name="Xiao G."/>
            <person name="Zheng P."/>
            <person name="Xia Y."/>
            <person name="Zhang X."/>
            <person name="St Leger R.J."/>
            <person name="Liu X."/>
            <person name="Wang C."/>
        </authorList>
    </citation>
    <scope>NUCLEOTIDE SEQUENCE [LARGE SCALE GENOMIC DNA]</scope>
    <source>
        <strain evidence="5">Co18 / CGMCC 3.14243</strain>
        <tissue evidence="4">Fruit-body</tissue>
    </source>
</reference>
<feature type="compositionally biased region" description="Basic and acidic residues" evidence="2">
    <location>
        <begin position="803"/>
        <end position="814"/>
    </location>
</feature>
<feature type="compositionally biased region" description="Basic and acidic residues" evidence="2">
    <location>
        <begin position="653"/>
        <end position="668"/>
    </location>
</feature>
<feature type="compositionally biased region" description="Basic and acidic residues" evidence="2">
    <location>
        <begin position="628"/>
        <end position="637"/>
    </location>
</feature>
<dbReference type="InterPro" id="IPR050300">
    <property type="entry name" value="GDXG_lipolytic_enzyme"/>
</dbReference>
<evidence type="ECO:0000256" key="1">
    <source>
        <dbReference type="ARBA" id="ARBA00022801"/>
    </source>
</evidence>
<protein>
    <submittedName>
        <fullName evidence="4">Acetyl-hydrolase</fullName>
    </submittedName>
</protein>